<evidence type="ECO:0000256" key="9">
    <source>
        <dbReference type="SAM" id="SignalP"/>
    </source>
</evidence>
<dbReference type="PROSITE" id="PS50005">
    <property type="entry name" value="TPR"/>
    <property type="match status" value="3"/>
</dbReference>
<dbReference type="KEGG" id="mtt:Ftrac_1819"/>
<keyword evidence="8" id="KW-1133">Transmembrane helix</keyword>
<dbReference type="InterPro" id="IPR036890">
    <property type="entry name" value="HATPase_C_sf"/>
</dbReference>
<dbReference type="Gene3D" id="1.25.40.10">
    <property type="entry name" value="Tetratricopeptide repeat domain"/>
    <property type="match status" value="2"/>
</dbReference>
<dbReference type="PANTHER" id="PTHR46630:SF1">
    <property type="entry name" value="TETRATRICOPEPTIDE REPEAT PROTEIN 29"/>
    <property type="match status" value="1"/>
</dbReference>
<dbReference type="SUPFAM" id="SSF48452">
    <property type="entry name" value="TPR-like"/>
    <property type="match status" value="2"/>
</dbReference>
<accession>E4TS67</accession>
<dbReference type="Gene3D" id="3.30.565.10">
    <property type="entry name" value="Histidine kinase-like ATPase, C-terminal domain"/>
    <property type="match status" value="1"/>
</dbReference>
<organism evidence="11 12">
    <name type="scientific">Marivirga tractuosa (strain ATCC 23168 / DSM 4126 / NBRC 15989 / NCIMB 1408 / VKM B-1430 / H-43)</name>
    <name type="common">Microscilla tractuosa</name>
    <name type="synonym">Flexibacter tractuosus</name>
    <dbReference type="NCBI Taxonomy" id="643867"/>
    <lineage>
        <taxon>Bacteria</taxon>
        <taxon>Pseudomonadati</taxon>
        <taxon>Bacteroidota</taxon>
        <taxon>Cytophagia</taxon>
        <taxon>Cytophagales</taxon>
        <taxon>Marivirgaceae</taxon>
        <taxon>Marivirga</taxon>
    </lineage>
</organism>
<dbReference type="InterPro" id="IPR011990">
    <property type="entry name" value="TPR-like_helical_dom_sf"/>
</dbReference>
<evidence type="ECO:0000313" key="11">
    <source>
        <dbReference type="EMBL" id="ADR21807.1"/>
    </source>
</evidence>
<dbReference type="GO" id="GO:0000155">
    <property type="term" value="F:phosphorelay sensor kinase activity"/>
    <property type="evidence" value="ECO:0007669"/>
    <property type="project" value="InterPro"/>
</dbReference>
<proteinExistence type="inferred from homology"/>
<keyword evidence="9" id="KW-0732">Signal</keyword>
<evidence type="ECO:0000256" key="8">
    <source>
        <dbReference type="SAM" id="Phobius"/>
    </source>
</evidence>
<keyword evidence="12" id="KW-1185">Reference proteome</keyword>
<comment type="similarity">
    <text evidence="5">Belongs to the Rap family.</text>
</comment>
<keyword evidence="11" id="KW-0808">Transferase</keyword>
<dbReference type="InterPro" id="IPR051476">
    <property type="entry name" value="Bac_ResReg_Asp_Phosphatase"/>
</dbReference>
<evidence type="ECO:0000256" key="6">
    <source>
        <dbReference type="PROSITE-ProRule" id="PRU00339"/>
    </source>
</evidence>
<keyword evidence="7" id="KW-0175">Coiled coil</keyword>
<protein>
    <submittedName>
        <fullName evidence="11">Histidine kinase</fullName>
    </submittedName>
</protein>
<dbReference type="InterPro" id="IPR005467">
    <property type="entry name" value="His_kinase_dom"/>
</dbReference>
<dbReference type="PROSITE" id="PS50109">
    <property type="entry name" value="HIS_KIN"/>
    <property type="match status" value="1"/>
</dbReference>
<evidence type="ECO:0000256" key="5">
    <source>
        <dbReference type="ARBA" id="ARBA00038253"/>
    </source>
</evidence>
<evidence type="ECO:0000256" key="4">
    <source>
        <dbReference type="ARBA" id="ARBA00022803"/>
    </source>
</evidence>
<feature type="chain" id="PRO_5005673811" evidence="9">
    <location>
        <begin position="21"/>
        <end position="723"/>
    </location>
</feature>
<dbReference type="GO" id="GO:0005737">
    <property type="term" value="C:cytoplasm"/>
    <property type="evidence" value="ECO:0007669"/>
    <property type="project" value="UniProtKB-SubCell"/>
</dbReference>
<dbReference type="eggNOG" id="COG0457">
    <property type="taxonomic scope" value="Bacteria"/>
</dbReference>
<keyword evidence="2" id="KW-0963">Cytoplasm</keyword>
<evidence type="ECO:0000256" key="2">
    <source>
        <dbReference type="ARBA" id="ARBA00022490"/>
    </source>
</evidence>
<evidence type="ECO:0000256" key="3">
    <source>
        <dbReference type="ARBA" id="ARBA00022737"/>
    </source>
</evidence>
<keyword evidence="11" id="KW-0418">Kinase</keyword>
<dbReference type="InterPro" id="IPR019734">
    <property type="entry name" value="TPR_rpt"/>
</dbReference>
<dbReference type="SUPFAM" id="SSF55874">
    <property type="entry name" value="ATPase domain of HSP90 chaperone/DNA topoisomerase II/histidine kinase"/>
    <property type="match status" value="1"/>
</dbReference>
<dbReference type="STRING" id="643867.Ftrac_1819"/>
<dbReference type="AlphaFoldDB" id="E4TS67"/>
<dbReference type="HOGENOM" id="CLU_382561_0_0_10"/>
<feature type="repeat" description="TPR" evidence="6">
    <location>
        <begin position="239"/>
        <end position="272"/>
    </location>
</feature>
<dbReference type="SMART" id="SM00028">
    <property type="entry name" value="TPR"/>
    <property type="match status" value="6"/>
</dbReference>
<feature type="transmembrane region" description="Helical" evidence="8">
    <location>
        <begin position="392"/>
        <end position="412"/>
    </location>
</feature>
<sequence length="723" mass="83325">MKLKFLYIALIILLSSKLMAQSESDSLRSKLIAAKGEERINILHSLIFKTWLNYPDSALKYAEQALLLSQKVGDTKNISKSLRLLGGTYNYKGEFETSLEYNLRALKIANQINDSILIHNALNNIGFVYISLGNYQNALEYLVRSYELKQELGVNYGLEHTLNNIGLVYAQANMFDSAIHYFNRGLKVAQDNDDFNIVIYSQNNMGNLHLAQKNYDRAGMYFNSSLSLVESYENKNWESVALQGMGQVAMAQGKYDSAEYYYNQSLRIRKEISEQKGIAEIYLLKAEVLILKDETDKALNLLNQCDSIAQKIKAKDLVLGIYRVCAELYKKKGNTPLSNEYLEKFISLKDSLYLDALERNLSLIPLKLEENENRMKLQESEIALKEKSFQNLVYISLLILVTPFSFLMILIYQRNKKINSTLKKQNDKVEAQKEEIETQKEYLETNLNELERAKNVISQQKDELEILNQQLAGTVDKRNYELKKVNERLRTTSLELDNFIYKSSHDIKGPIVRLMGICDLAMKDVNDAKALEYFSMLDKAALRLNVIIEELKLISELNDKAVEHSLIDFKSIVQECFNEVAYIENINEFNLDIKIEDHLVYYSDEALVRLIIFNMLQNSLQFMKSEQSKDYKIGFYITDDPKNIHISFKLFDLKLLDAETSKLVSSFSKAQSKFENISIGLYTVKQCIQKLSGSFNMILEEKEHTKFEIQLPKKLNSISEKSP</sequence>
<dbReference type="Pfam" id="PF13424">
    <property type="entry name" value="TPR_12"/>
    <property type="match status" value="2"/>
</dbReference>
<evidence type="ECO:0000313" key="12">
    <source>
        <dbReference type="Proteomes" id="UP000008720"/>
    </source>
</evidence>
<evidence type="ECO:0000256" key="1">
    <source>
        <dbReference type="ARBA" id="ARBA00004496"/>
    </source>
</evidence>
<gene>
    <name evidence="11" type="ordered locus">Ftrac_1819</name>
</gene>
<dbReference type="Gene3D" id="1.10.287.130">
    <property type="match status" value="1"/>
</dbReference>
<evidence type="ECO:0000256" key="7">
    <source>
        <dbReference type="SAM" id="Coils"/>
    </source>
</evidence>
<dbReference type="Proteomes" id="UP000008720">
    <property type="component" value="Chromosome"/>
</dbReference>
<comment type="subcellular location">
    <subcellularLocation>
        <location evidence="1">Cytoplasm</location>
    </subcellularLocation>
</comment>
<dbReference type="InterPro" id="IPR036097">
    <property type="entry name" value="HisK_dim/P_sf"/>
</dbReference>
<dbReference type="eggNOG" id="COG0642">
    <property type="taxonomic scope" value="Bacteria"/>
</dbReference>
<feature type="signal peptide" evidence="9">
    <location>
        <begin position="1"/>
        <end position="20"/>
    </location>
</feature>
<reference evidence="11 12" key="1">
    <citation type="journal article" date="2011" name="Stand. Genomic Sci.">
        <title>Complete genome sequence of Marivirga tractuosa type strain (H-43).</title>
        <authorList>
            <person name="Pagani I."/>
            <person name="Chertkov O."/>
            <person name="Lapidus A."/>
            <person name="Lucas S."/>
            <person name="Del Rio T.G."/>
            <person name="Tice H."/>
            <person name="Copeland A."/>
            <person name="Cheng J.F."/>
            <person name="Nolan M."/>
            <person name="Saunders E."/>
            <person name="Pitluck S."/>
            <person name="Held B."/>
            <person name="Goodwin L."/>
            <person name="Liolios K."/>
            <person name="Ovchinikova G."/>
            <person name="Ivanova N."/>
            <person name="Mavromatis K."/>
            <person name="Pati A."/>
            <person name="Chen A."/>
            <person name="Palaniappan K."/>
            <person name="Land M."/>
            <person name="Hauser L."/>
            <person name="Jeffries C.D."/>
            <person name="Detter J.C."/>
            <person name="Han C."/>
            <person name="Tapia R."/>
            <person name="Ngatchou-Djao O.D."/>
            <person name="Rohde M."/>
            <person name="Goker M."/>
            <person name="Spring S."/>
            <person name="Sikorski J."/>
            <person name="Woyke T."/>
            <person name="Bristow J."/>
            <person name="Eisen J.A."/>
            <person name="Markowitz V."/>
            <person name="Hugenholtz P."/>
            <person name="Klenk H.P."/>
            <person name="Kyrpides N.C."/>
        </authorList>
    </citation>
    <scope>NUCLEOTIDE SEQUENCE [LARGE SCALE GENOMIC DNA]</scope>
    <source>
        <strain evidence="12">ATCC 23168 / DSM 4126 / NBRC 15989 / NCIMB 1408 / VKM B-1430 / H-43</strain>
    </source>
</reference>
<name>E4TS67_MARTH</name>
<dbReference type="PANTHER" id="PTHR46630">
    <property type="entry name" value="TETRATRICOPEPTIDE REPEAT PROTEIN 29"/>
    <property type="match status" value="1"/>
</dbReference>
<keyword evidence="8" id="KW-0812">Transmembrane</keyword>
<feature type="repeat" description="TPR" evidence="6">
    <location>
        <begin position="159"/>
        <end position="192"/>
    </location>
</feature>
<keyword evidence="4 6" id="KW-0802">TPR repeat</keyword>
<feature type="repeat" description="TPR" evidence="6">
    <location>
        <begin position="119"/>
        <end position="152"/>
    </location>
</feature>
<feature type="coiled-coil region" evidence="7">
    <location>
        <begin position="415"/>
        <end position="477"/>
    </location>
</feature>
<keyword evidence="3" id="KW-0677">Repeat</keyword>
<keyword evidence="8" id="KW-0472">Membrane</keyword>
<dbReference type="SUPFAM" id="SSF47384">
    <property type="entry name" value="Homodimeric domain of signal transducing histidine kinase"/>
    <property type="match status" value="1"/>
</dbReference>
<feature type="domain" description="Histidine kinase" evidence="10">
    <location>
        <begin position="502"/>
        <end position="715"/>
    </location>
</feature>
<evidence type="ECO:0000259" key="10">
    <source>
        <dbReference type="PROSITE" id="PS50109"/>
    </source>
</evidence>
<dbReference type="EMBL" id="CP002349">
    <property type="protein sequence ID" value="ADR21807.1"/>
    <property type="molecule type" value="Genomic_DNA"/>
</dbReference>